<dbReference type="InterPro" id="IPR012296">
    <property type="entry name" value="Nuclease_put_TT1808"/>
</dbReference>
<accession>A0A9E3HBK4</accession>
<proteinExistence type="predicted"/>
<protein>
    <submittedName>
        <fullName evidence="1">Uma2 family endonuclease</fullName>
    </submittedName>
</protein>
<keyword evidence="1" id="KW-0255">Endonuclease</keyword>
<keyword evidence="1" id="KW-0378">Hydrolase</keyword>
<keyword evidence="1" id="KW-0540">Nuclease</keyword>
<evidence type="ECO:0000313" key="1">
    <source>
        <dbReference type="EMBL" id="MBW4434493.1"/>
    </source>
</evidence>
<comment type="caution">
    <text evidence="1">The sequence shown here is derived from an EMBL/GenBank/DDBJ whole genome shotgun (WGS) entry which is preliminary data.</text>
</comment>
<dbReference type="PANTHER" id="PTHR36558:SF1">
    <property type="entry name" value="RESTRICTION ENDONUCLEASE DOMAIN-CONTAINING PROTEIN-RELATED"/>
    <property type="match status" value="1"/>
</dbReference>
<evidence type="ECO:0000313" key="2">
    <source>
        <dbReference type="Proteomes" id="UP000813215"/>
    </source>
</evidence>
<sequence>MKSWNVYLVYLSAFLSAIHYRTLESLEEYVLVSQEEIKVEVYRKDYQGNWLLEILTKEDKLQLKSVGLNLTMSDIYEDVFTI</sequence>
<dbReference type="Proteomes" id="UP000813215">
    <property type="component" value="Unassembled WGS sequence"/>
</dbReference>
<dbReference type="EMBL" id="JAHHHW010000132">
    <property type="protein sequence ID" value="MBW4434493.1"/>
    <property type="molecule type" value="Genomic_DNA"/>
</dbReference>
<dbReference type="AlphaFoldDB" id="A0A9E3HBK4"/>
<name>A0A9E3HBK4_9NOST</name>
<organism evidence="1 2">
    <name type="scientific">Pelatocladus maniniholoensis HA4357-MV3</name>
    <dbReference type="NCBI Taxonomy" id="1117104"/>
    <lineage>
        <taxon>Bacteria</taxon>
        <taxon>Bacillati</taxon>
        <taxon>Cyanobacteriota</taxon>
        <taxon>Cyanophyceae</taxon>
        <taxon>Nostocales</taxon>
        <taxon>Nostocaceae</taxon>
        <taxon>Pelatocladus</taxon>
    </lineage>
</organism>
<reference evidence="1" key="1">
    <citation type="submission" date="2021-05" db="EMBL/GenBank/DDBJ databases">
        <authorList>
            <person name="Pietrasiak N."/>
            <person name="Ward R."/>
            <person name="Stajich J.E."/>
            <person name="Kurbessoian T."/>
        </authorList>
    </citation>
    <scope>NUCLEOTIDE SEQUENCE</scope>
    <source>
        <strain evidence="1">HA4357-MV3</strain>
    </source>
</reference>
<dbReference type="Gene3D" id="3.90.1570.10">
    <property type="entry name" value="tt1808, chain A"/>
    <property type="match status" value="1"/>
</dbReference>
<dbReference type="GO" id="GO:0004519">
    <property type="term" value="F:endonuclease activity"/>
    <property type="evidence" value="ECO:0007669"/>
    <property type="project" value="UniProtKB-KW"/>
</dbReference>
<gene>
    <name evidence="1" type="ORF">KME28_22945</name>
</gene>
<dbReference type="PANTHER" id="PTHR36558">
    <property type="entry name" value="GLR1098 PROTEIN"/>
    <property type="match status" value="1"/>
</dbReference>
<reference evidence="1" key="2">
    <citation type="journal article" date="2022" name="Microbiol. Resour. Announc.">
        <title>Metagenome Sequencing to Explore Phylogenomics of Terrestrial Cyanobacteria.</title>
        <authorList>
            <person name="Ward R.D."/>
            <person name="Stajich J.E."/>
            <person name="Johansen J.R."/>
            <person name="Huntemann M."/>
            <person name="Clum A."/>
            <person name="Foster B."/>
            <person name="Foster B."/>
            <person name="Roux S."/>
            <person name="Palaniappan K."/>
            <person name="Varghese N."/>
            <person name="Mukherjee S."/>
            <person name="Reddy T.B.K."/>
            <person name="Daum C."/>
            <person name="Copeland A."/>
            <person name="Chen I.A."/>
            <person name="Ivanova N.N."/>
            <person name="Kyrpides N.C."/>
            <person name="Shapiro N."/>
            <person name="Eloe-Fadrosh E.A."/>
            <person name="Pietrasiak N."/>
        </authorList>
    </citation>
    <scope>NUCLEOTIDE SEQUENCE</scope>
    <source>
        <strain evidence="1">HA4357-MV3</strain>
    </source>
</reference>